<gene>
    <name evidence="1" type="ORF">TEQG_02501</name>
</gene>
<dbReference type="Proteomes" id="UP000009169">
    <property type="component" value="Unassembled WGS sequence"/>
</dbReference>
<dbReference type="VEuPathDB" id="FungiDB:TEQG_02501"/>
<organism evidence="1 2">
    <name type="scientific">Trichophyton equinum (strain ATCC MYA-4606 / CBS 127.97)</name>
    <name type="common">Horse ringworm fungus</name>
    <dbReference type="NCBI Taxonomy" id="559882"/>
    <lineage>
        <taxon>Eukaryota</taxon>
        <taxon>Fungi</taxon>
        <taxon>Dikarya</taxon>
        <taxon>Ascomycota</taxon>
        <taxon>Pezizomycotina</taxon>
        <taxon>Eurotiomycetes</taxon>
        <taxon>Eurotiomycetidae</taxon>
        <taxon>Onygenales</taxon>
        <taxon>Arthrodermataceae</taxon>
        <taxon>Trichophyton</taxon>
    </lineage>
</organism>
<name>F2PNK2_TRIEC</name>
<sequence length="240" mass="26766">MGVLCPGAHQDGKRRWFRSGLHIYQLRLPAAKLAQQAAFFPPLPMPAFPAEHGVGKKNTLMVKRRREGKRKERRTGNLQHYSLAFDVYEPAVTAATITAEGFWALGATLLPLRFTEKKLVSRSRASRSSVVSVSCPEYTNHCRLDGPPFGGRFFFSPPWLKLLQAEAEEVLCHGAACLLNCDISLRSAVRLAGVQRRLTRRTLRLLLANRRHGGNPYPLSGGSEDADWLRPHLSSIAEMP</sequence>
<proteinExistence type="predicted"/>
<dbReference type="HOGENOM" id="CLU_1157099_0_0_1"/>
<dbReference type="AlphaFoldDB" id="F2PNK2"/>
<reference evidence="2" key="1">
    <citation type="journal article" date="2012" name="MBio">
        <title>Comparative genome analysis of Trichophyton rubrum and related dermatophytes reveals candidate genes involved in infection.</title>
        <authorList>
            <person name="Martinez D.A."/>
            <person name="Oliver B.G."/>
            <person name="Graeser Y."/>
            <person name="Goldberg J.M."/>
            <person name="Li W."/>
            <person name="Martinez-Rossi N.M."/>
            <person name="Monod M."/>
            <person name="Shelest E."/>
            <person name="Barton R.C."/>
            <person name="Birch E."/>
            <person name="Brakhage A.A."/>
            <person name="Chen Z."/>
            <person name="Gurr S.J."/>
            <person name="Heiman D."/>
            <person name="Heitman J."/>
            <person name="Kosti I."/>
            <person name="Rossi A."/>
            <person name="Saif S."/>
            <person name="Samalova M."/>
            <person name="Saunders C.W."/>
            <person name="Shea T."/>
            <person name="Summerbell R.C."/>
            <person name="Xu J."/>
            <person name="Young S."/>
            <person name="Zeng Q."/>
            <person name="Birren B.W."/>
            <person name="Cuomo C.A."/>
            <person name="White T.C."/>
        </authorList>
    </citation>
    <scope>NUCLEOTIDE SEQUENCE [LARGE SCALE GENOMIC DNA]</scope>
    <source>
        <strain evidence="2">ATCC MYA-4606 / CBS 127.97</strain>
    </source>
</reference>
<accession>F2PNK2</accession>
<dbReference type="EMBL" id="DS995727">
    <property type="protein sequence ID" value="EGE03470.1"/>
    <property type="molecule type" value="Genomic_DNA"/>
</dbReference>
<evidence type="ECO:0000313" key="2">
    <source>
        <dbReference type="Proteomes" id="UP000009169"/>
    </source>
</evidence>
<protein>
    <submittedName>
        <fullName evidence="1">Uncharacterized protein</fullName>
    </submittedName>
</protein>
<evidence type="ECO:0000313" key="1">
    <source>
        <dbReference type="EMBL" id="EGE03470.1"/>
    </source>
</evidence>
<keyword evidence="2" id="KW-1185">Reference proteome</keyword>